<evidence type="ECO:0000256" key="7">
    <source>
        <dbReference type="ARBA" id="ARBA00023014"/>
    </source>
</evidence>
<comment type="cofactor">
    <cofactor evidence="1">
        <name>[4Fe-4S] cluster</name>
        <dbReference type="ChEBI" id="CHEBI:49883"/>
    </cofactor>
</comment>
<evidence type="ECO:0000256" key="1">
    <source>
        <dbReference type="ARBA" id="ARBA00001966"/>
    </source>
</evidence>
<dbReference type="NCBIfam" id="NF009895">
    <property type="entry name" value="PRK13352.1"/>
    <property type="match status" value="1"/>
</dbReference>
<evidence type="ECO:0000256" key="3">
    <source>
        <dbReference type="ARBA" id="ARBA00022691"/>
    </source>
</evidence>
<evidence type="ECO:0000256" key="2">
    <source>
        <dbReference type="ARBA" id="ARBA00022485"/>
    </source>
</evidence>
<dbReference type="SFLD" id="SFLDF00407">
    <property type="entry name" value="phosphomethylpyrimidine_syntha"/>
    <property type="match status" value="1"/>
</dbReference>
<dbReference type="EMBL" id="DSBX01000029">
    <property type="protein sequence ID" value="HDQ98846.1"/>
    <property type="molecule type" value="Genomic_DNA"/>
</dbReference>
<protein>
    <recommendedName>
        <fullName evidence="9">Phosphomethylpyrimidine synthase</fullName>
        <ecNumber evidence="9">4.1.99.17</ecNumber>
    </recommendedName>
</protein>
<evidence type="ECO:0000313" key="10">
    <source>
        <dbReference type="EMBL" id="HDQ98846.1"/>
    </source>
</evidence>
<accession>A0A7V0T4M1</accession>
<dbReference type="PANTHER" id="PTHR30557:SF1">
    <property type="entry name" value="PHOSPHOMETHYLPYRIMIDINE SYNTHASE, CHLOROPLASTIC"/>
    <property type="match status" value="1"/>
</dbReference>
<dbReference type="PANTHER" id="PTHR30557">
    <property type="entry name" value="THIAMINE BIOSYNTHESIS PROTEIN THIC"/>
    <property type="match status" value="1"/>
</dbReference>
<dbReference type="AlphaFoldDB" id="A0A7V0T4M1"/>
<keyword evidence="5" id="KW-0862">Zinc</keyword>
<dbReference type="GO" id="GO:0070284">
    <property type="term" value="F:phosphomethylpyrimidine synthase activity"/>
    <property type="evidence" value="ECO:0007669"/>
    <property type="project" value="UniProtKB-EC"/>
</dbReference>
<keyword evidence="3" id="KW-0949">S-adenosyl-L-methionine</keyword>
<dbReference type="GO" id="GO:0005829">
    <property type="term" value="C:cytosol"/>
    <property type="evidence" value="ECO:0007669"/>
    <property type="project" value="TreeGrafter"/>
</dbReference>
<keyword evidence="4" id="KW-0479">Metal-binding</keyword>
<keyword evidence="2" id="KW-0004">4Fe-4S</keyword>
<sequence>MNSNRSSHWRNLSVKTELIERIARREGTSPARLRQAVKEGRVVLVRSRRRRKIEPLAVGEGTRVKVNANIGTSPDCSDVEQELAKLQAAVKAGADTVMDLSIGGEVDEIRRAIISESPVPVGTVPVYQVALDARGRRRSWLHAKPREVLAGVEKHLADGVDFVTVHCGVTRANVQTLRECGRVCGIVSRGGAMMAEWMRFNRRENPLYEFYDELLAMAKHYGAVLSIGDGLRPGALADATDEPQVAELLTIGELVERARAAGVQTMVEGPGHVPLSGVEANVRLEKEICAGAPFYLLGPLVTDVAAGYDHIAGAIGGALAAWFGADFLCYVTPSEHLGLPGIEDVHQGVIASRIAGHAADIARGNAAAVRRDLRMSQARAALDWPKMWKQAIDPDRARAVFEANRSRTDGVCTMCGEFCAIKKTKETFDE</sequence>
<evidence type="ECO:0000256" key="5">
    <source>
        <dbReference type="ARBA" id="ARBA00022833"/>
    </source>
</evidence>
<keyword evidence="8" id="KW-0456">Lyase</keyword>
<evidence type="ECO:0000256" key="6">
    <source>
        <dbReference type="ARBA" id="ARBA00023004"/>
    </source>
</evidence>
<dbReference type="NCBIfam" id="TIGR00190">
    <property type="entry name" value="thiC"/>
    <property type="match status" value="1"/>
</dbReference>
<dbReference type="Gene3D" id="3.20.20.540">
    <property type="entry name" value="Radical SAM ThiC family, central domain"/>
    <property type="match status" value="1"/>
</dbReference>
<dbReference type="Pfam" id="PF01964">
    <property type="entry name" value="ThiC_Rad_SAM"/>
    <property type="match status" value="1"/>
</dbReference>
<dbReference type="GO" id="GO:0051539">
    <property type="term" value="F:4 iron, 4 sulfur cluster binding"/>
    <property type="evidence" value="ECO:0007669"/>
    <property type="project" value="UniProtKB-KW"/>
</dbReference>
<name>A0A7V0T4M1_UNCW3</name>
<dbReference type="GO" id="GO:0046872">
    <property type="term" value="F:metal ion binding"/>
    <property type="evidence" value="ECO:0007669"/>
    <property type="project" value="UniProtKB-KW"/>
</dbReference>
<dbReference type="Proteomes" id="UP000885672">
    <property type="component" value="Unassembled WGS sequence"/>
</dbReference>
<evidence type="ECO:0000256" key="4">
    <source>
        <dbReference type="ARBA" id="ARBA00022723"/>
    </source>
</evidence>
<dbReference type="InterPro" id="IPR002817">
    <property type="entry name" value="ThiC/BzaA/B"/>
</dbReference>
<keyword evidence="6" id="KW-0408">Iron</keyword>
<evidence type="ECO:0000256" key="8">
    <source>
        <dbReference type="ARBA" id="ARBA00023239"/>
    </source>
</evidence>
<dbReference type="SFLD" id="SFLDS00113">
    <property type="entry name" value="Radical_SAM_Phosphomethylpyrim"/>
    <property type="match status" value="1"/>
</dbReference>
<reference evidence="10" key="1">
    <citation type="journal article" date="2020" name="mSystems">
        <title>Genome- and Community-Level Interaction Insights into Carbon Utilization and Element Cycling Functions of Hydrothermarchaeota in Hydrothermal Sediment.</title>
        <authorList>
            <person name="Zhou Z."/>
            <person name="Liu Y."/>
            <person name="Xu W."/>
            <person name="Pan J."/>
            <person name="Luo Z.H."/>
            <person name="Li M."/>
        </authorList>
    </citation>
    <scope>NUCLEOTIDE SEQUENCE [LARGE SCALE GENOMIC DNA]</scope>
    <source>
        <strain evidence="10">SpSt-1182</strain>
    </source>
</reference>
<dbReference type="SFLD" id="SFLDG01114">
    <property type="entry name" value="phosphomethylpyrimidine_syntha"/>
    <property type="match status" value="1"/>
</dbReference>
<dbReference type="GO" id="GO:0009228">
    <property type="term" value="P:thiamine biosynthetic process"/>
    <property type="evidence" value="ECO:0007669"/>
    <property type="project" value="UniProtKB-UniRule"/>
</dbReference>
<comment type="caution">
    <text evidence="10">The sequence shown here is derived from an EMBL/GenBank/DDBJ whole genome shotgun (WGS) entry which is preliminary data.</text>
</comment>
<proteinExistence type="predicted"/>
<keyword evidence="7" id="KW-0411">Iron-sulfur</keyword>
<organism evidence="10">
    <name type="scientific">candidate division WOR-3 bacterium</name>
    <dbReference type="NCBI Taxonomy" id="2052148"/>
    <lineage>
        <taxon>Bacteria</taxon>
        <taxon>Bacteria division WOR-3</taxon>
    </lineage>
</organism>
<dbReference type="FunFam" id="3.20.20.540:FF:000001">
    <property type="entry name" value="Phosphomethylpyrimidine synthase"/>
    <property type="match status" value="1"/>
</dbReference>
<gene>
    <name evidence="10" type="primary">thiC</name>
    <name evidence="10" type="ORF">ENN51_00965</name>
</gene>
<dbReference type="EC" id="4.1.99.17" evidence="9"/>
<dbReference type="InterPro" id="IPR038521">
    <property type="entry name" value="ThiC/Bza_core_dom"/>
</dbReference>
<evidence type="ECO:0000256" key="9">
    <source>
        <dbReference type="NCBIfam" id="TIGR00190"/>
    </source>
</evidence>